<evidence type="ECO:0000256" key="6">
    <source>
        <dbReference type="ARBA" id="ARBA00022792"/>
    </source>
</evidence>
<evidence type="ECO:0000313" key="13">
    <source>
        <dbReference type="Proteomes" id="UP000070444"/>
    </source>
</evidence>
<comment type="subunit">
    <text evidence="11">Component of the ubiquinol-cytochrome c oxidoreductase (cytochrome b-c1 complex, complex III, CIII), a multisubunit enzyme composed of 3 respiratory subunits cytochrome b, cytochrome c1 and Rieske protein, 2 core protein subunits, and additional low-molecular weight protein subunits. The complex exists as an obligatory dimer and forms supercomplexes (SCs) in the inner mitochondrial membrane with cytochrome c oxidase (complex IV, CIV).</text>
</comment>
<proteinExistence type="inferred from homology"/>
<comment type="subcellular location">
    <subcellularLocation>
        <location evidence="1 11">Mitochondrion inner membrane</location>
        <topology evidence="1 11">Single-pass membrane protein</topology>
    </subcellularLocation>
</comment>
<dbReference type="STRING" id="796925.A0A137PDK8"/>
<dbReference type="GO" id="GO:0045275">
    <property type="term" value="C:respiratory chain complex III"/>
    <property type="evidence" value="ECO:0007669"/>
    <property type="project" value="UniProtKB-UniRule"/>
</dbReference>
<dbReference type="InterPro" id="IPR004205">
    <property type="entry name" value="Cyt_bc1_su8"/>
</dbReference>
<dbReference type="GO" id="GO:0006122">
    <property type="term" value="P:mitochondrial electron transport, ubiquinol to cytochrome c"/>
    <property type="evidence" value="ECO:0007669"/>
    <property type="project" value="UniProtKB-UniRule"/>
</dbReference>
<dbReference type="Pfam" id="PF02939">
    <property type="entry name" value="UcrQ"/>
    <property type="match status" value="1"/>
</dbReference>
<evidence type="ECO:0000256" key="10">
    <source>
        <dbReference type="ARBA" id="ARBA00023136"/>
    </source>
</evidence>
<name>A0A137PDK8_CONC2</name>
<organism evidence="12 13">
    <name type="scientific">Conidiobolus coronatus (strain ATCC 28846 / CBS 209.66 / NRRL 28638)</name>
    <name type="common">Delacroixia coronata</name>
    <dbReference type="NCBI Taxonomy" id="796925"/>
    <lineage>
        <taxon>Eukaryota</taxon>
        <taxon>Fungi</taxon>
        <taxon>Fungi incertae sedis</taxon>
        <taxon>Zoopagomycota</taxon>
        <taxon>Entomophthoromycotina</taxon>
        <taxon>Entomophthoromycetes</taxon>
        <taxon>Entomophthorales</taxon>
        <taxon>Ancylistaceae</taxon>
        <taxon>Conidiobolus</taxon>
    </lineage>
</organism>
<keyword evidence="9 11" id="KW-0496">Mitochondrion</keyword>
<accession>A0A137PDK8</accession>
<gene>
    <name evidence="12" type="ORF">CONCODRAFT_77506</name>
</gene>
<dbReference type="OMA" id="ETEINMK"/>
<reference evidence="12 13" key="1">
    <citation type="journal article" date="2015" name="Genome Biol. Evol.">
        <title>Phylogenomic analyses indicate that early fungi evolved digesting cell walls of algal ancestors of land plants.</title>
        <authorList>
            <person name="Chang Y."/>
            <person name="Wang S."/>
            <person name="Sekimoto S."/>
            <person name="Aerts A.L."/>
            <person name="Choi C."/>
            <person name="Clum A."/>
            <person name="LaButti K.M."/>
            <person name="Lindquist E.A."/>
            <person name="Yee Ngan C."/>
            <person name="Ohm R.A."/>
            <person name="Salamov A.A."/>
            <person name="Grigoriev I.V."/>
            <person name="Spatafora J.W."/>
            <person name="Berbee M.L."/>
        </authorList>
    </citation>
    <scope>NUCLEOTIDE SEQUENCE [LARGE SCALE GENOMIC DNA]</scope>
    <source>
        <strain evidence="12 13">NRRL 28638</strain>
    </source>
</reference>
<protein>
    <recommendedName>
        <fullName evidence="11">Cytochrome b-c1 complex subunit 8</fullName>
    </recommendedName>
    <alternativeName>
        <fullName evidence="11">Complex III subunit 8</fullName>
    </alternativeName>
</protein>
<evidence type="ECO:0000256" key="11">
    <source>
        <dbReference type="RuleBase" id="RU368118"/>
    </source>
</evidence>
<keyword evidence="3 11" id="KW-0813">Transport</keyword>
<evidence type="ECO:0000256" key="4">
    <source>
        <dbReference type="ARBA" id="ARBA00022660"/>
    </source>
</evidence>
<keyword evidence="13" id="KW-1185">Reference proteome</keyword>
<dbReference type="SUPFAM" id="SSF81508">
    <property type="entry name" value="Ubiquinone-binding protein QP-C of cytochrome bc1 complex (Ubiquinol-cytochrome c reductase)"/>
    <property type="match status" value="1"/>
</dbReference>
<dbReference type="PANTHER" id="PTHR12119:SF2">
    <property type="entry name" value="CYTOCHROME B-C1 COMPLEX SUBUNIT 8"/>
    <property type="match status" value="1"/>
</dbReference>
<dbReference type="OrthoDB" id="6683853at2759"/>
<sequence>MAGGRWMGWWGHLGGPTQRGIVSYTLSPYEQKAFAGAFKKGFFNVVRRVSAQVPYIAPGIAFGYTVYTYGNARHAFYQSKAGAAHAEEH</sequence>
<keyword evidence="5" id="KW-0812">Transmembrane</keyword>
<dbReference type="GO" id="GO:0008121">
    <property type="term" value="F:quinol-cytochrome-c reductase activity"/>
    <property type="evidence" value="ECO:0007669"/>
    <property type="project" value="EnsemblFungi"/>
</dbReference>
<keyword evidence="6 11" id="KW-0999">Mitochondrion inner membrane</keyword>
<evidence type="ECO:0000256" key="2">
    <source>
        <dbReference type="ARBA" id="ARBA00007668"/>
    </source>
</evidence>
<evidence type="ECO:0000256" key="9">
    <source>
        <dbReference type="ARBA" id="ARBA00023128"/>
    </source>
</evidence>
<dbReference type="PANTHER" id="PTHR12119">
    <property type="entry name" value="UBIQUINOL-CYTOCHROME C REDUCTASE COMPLEX UBIQUINONE-BINDING PROTEIN QP-C"/>
    <property type="match status" value="1"/>
</dbReference>
<comment type="function">
    <text evidence="11">Component of the ubiquinol-cytochrome c oxidoreductase, a multisubunit transmembrane complex that is part of the mitochondrial electron transport chain which drives oxidative phosphorylation. The complex plays an important role in the uptake of multiple carbon sources present in different host niches.</text>
</comment>
<evidence type="ECO:0000256" key="3">
    <source>
        <dbReference type="ARBA" id="ARBA00022448"/>
    </source>
</evidence>
<keyword evidence="10" id="KW-0472">Membrane</keyword>
<dbReference type="FunFam" id="1.20.5.210:FF:000001">
    <property type="entry name" value="Cytochrome b-c1 complex subunit 8"/>
    <property type="match status" value="1"/>
</dbReference>
<dbReference type="GO" id="GO:0005743">
    <property type="term" value="C:mitochondrial inner membrane"/>
    <property type="evidence" value="ECO:0007669"/>
    <property type="project" value="UniProtKB-SubCell"/>
</dbReference>
<dbReference type="EMBL" id="KQ964442">
    <property type="protein sequence ID" value="KXN73052.1"/>
    <property type="molecule type" value="Genomic_DNA"/>
</dbReference>
<dbReference type="Proteomes" id="UP000070444">
    <property type="component" value="Unassembled WGS sequence"/>
</dbReference>
<evidence type="ECO:0000256" key="1">
    <source>
        <dbReference type="ARBA" id="ARBA00004434"/>
    </source>
</evidence>
<dbReference type="AlphaFoldDB" id="A0A137PDK8"/>
<keyword evidence="8" id="KW-1133">Transmembrane helix</keyword>
<keyword evidence="7 11" id="KW-0249">Electron transport</keyword>
<evidence type="ECO:0000313" key="12">
    <source>
        <dbReference type="EMBL" id="KXN73052.1"/>
    </source>
</evidence>
<evidence type="ECO:0000256" key="7">
    <source>
        <dbReference type="ARBA" id="ARBA00022982"/>
    </source>
</evidence>
<comment type="similarity">
    <text evidence="2 11">Belongs to the UQCRQ/QCR8 family.</text>
</comment>
<evidence type="ECO:0000256" key="5">
    <source>
        <dbReference type="ARBA" id="ARBA00022692"/>
    </source>
</evidence>
<dbReference type="InterPro" id="IPR036642">
    <property type="entry name" value="Cyt_bc1_su8_sf"/>
</dbReference>
<dbReference type="Gene3D" id="1.20.5.210">
    <property type="entry name" value="Cytochrome b-c1 complex subunit 8"/>
    <property type="match status" value="1"/>
</dbReference>
<evidence type="ECO:0000256" key="8">
    <source>
        <dbReference type="ARBA" id="ARBA00022989"/>
    </source>
</evidence>
<keyword evidence="4 11" id="KW-0679">Respiratory chain</keyword>